<feature type="domain" description="RnfC Barrel sandwich hybrid" evidence="1">
    <location>
        <begin position="17"/>
        <end position="63"/>
    </location>
</feature>
<dbReference type="AlphaFoldDB" id="A0A381QTI0"/>
<accession>A0A381QTI0</accession>
<evidence type="ECO:0000259" key="1">
    <source>
        <dbReference type="Pfam" id="PF13375"/>
    </source>
</evidence>
<organism evidence="2">
    <name type="scientific">marine metagenome</name>
    <dbReference type="NCBI Taxonomy" id="408172"/>
    <lineage>
        <taxon>unclassified sequences</taxon>
        <taxon>metagenomes</taxon>
        <taxon>ecological metagenomes</taxon>
    </lineage>
</organism>
<dbReference type="Pfam" id="PF13375">
    <property type="entry name" value="RnfC_N"/>
    <property type="match status" value="1"/>
</dbReference>
<sequence>MLKVNNILNIEPGDVKACLVVKEGDSVKKGEKIAETAGLLGMFKSSVESPTDGTVESISDSTGRVVLREAPIPVEVDAYVSGRVGKVIHNEGIIVTSSASFIQGIFGIAGEKQGALQLVSQDPSEELTAEKITNDMAGKILIGGAFLSLEAYKKAMSCNVAGIVIGGFNYYDLKEILGYNLGVAITGTEKLKTALIVTEGYGSIPMSKATFDLLKSHNGKDASINGATQIRAGVIRPEIVIPLKDESSEDISSNVQEGIQKGSVVRVIRSPNFGKIGTVISLPAELQKMESETMVRVAEIKIDDKNFLIPRANLEMVELQ</sequence>
<protein>
    <recommendedName>
        <fullName evidence="1">RnfC Barrel sandwich hybrid domain-containing protein</fullName>
    </recommendedName>
</protein>
<dbReference type="InterPro" id="IPR026902">
    <property type="entry name" value="RnfC_N"/>
</dbReference>
<dbReference type="EMBL" id="UINC01001486">
    <property type="protein sequence ID" value="SUZ81998.1"/>
    <property type="molecule type" value="Genomic_DNA"/>
</dbReference>
<dbReference type="Gene3D" id="2.40.50.100">
    <property type="match status" value="1"/>
</dbReference>
<proteinExistence type="predicted"/>
<reference evidence="2" key="1">
    <citation type="submission" date="2018-05" db="EMBL/GenBank/DDBJ databases">
        <authorList>
            <person name="Lanie J.A."/>
            <person name="Ng W.-L."/>
            <person name="Kazmierczak K.M."/>
            <person name="Andrzejewski T.M."/>
            <person name="Davidsen T.M."/>
            <person name="Wayne K.J."/>
            <person name="Tettelin H."/>
            <person name="Glass J.I."/>
            <person name="Rusch D."/>
            <person name="Podicherti R."/>
            <person name="Tsui H.-C.T."/>
            <person name="Winkler M.E."/>
        </authorList>
    </citation>
    <scope>NUCLEOTIDE SEQUENCE</scope>
</reference>
<gene>
    <name evidence="2" type="ORF">METZ01_LOCUS34852</name>
</gene>
<evidence type="ECO:0000313" key="2">
    <source>
        <dbReference type="EMBL" id="SUZ81998.1"/>
    </source>
</evidence>
<name>A0A381QTI0_9ZZZZ</name>